<keyword evidence="2" id="KW-1185">Reference proteome</keyword>
<dbReference type="AlphaFoldDB" id="G8XGF1"/>
<dbReference type="KEGG" id="scy:SCATT_p05160"/>
<keyword evidence="1" id="KW-0614">Plasmid</keyword>
<gene>
    <name evidence="1" type="ordered locus">SCATT_p05160</name>
</gene>
<reference evidence="2" key="1">
    <citation type="submission" date="2011-12" db="EMBL/GenBank/DDBJ databases">
        <title>Complete genome sequence of Streptomyces cattleya strain DSM 46488.</title>
        <authorList>
            <person name="Ou H.-Y."/>
            <person name="Li P."/>
            <person name="Zhao C."/>
            <person name="O'Hagan D."/>
            <person name="Deng Z."/>
        </authorList>
    </citation>
    <scope>NUCLEOTIDE SEQUENCE [LARGE SCALE GENOMIC DNA]</scope>
    <source>
        <strain evidence="2">ATCC 35852 / DSM 46488 / JCM 4925 / NBRC 14057 / NRRL 8057</strain>
        <plasmid evidence="2">Plasmid pSCATT</plasmid>
    </source>
</reference>
<geneLocation type="plasmid" evidence="1 2">
    <name>pSCATT</name>
</geneLocation>
<evidence type="ECO:0000313" key="1">
    <source>
        <dbReference type="EMBL" id="AEW98709.1"/>
    </source>
</evidence>
<evidence type="ECO:0000313" key="2">
    <source>
        <dbReference type="Proteomes" id="UP000007842"/>
    </source>
</evidence>
<dbReference type="PATRIC" id="fig|1003195.29.peg.6311"/>
<name>G8XGF1_STREN</name>
<dbReference type="Proteomes" id="UP000007842">
    <property type="component" value="Plasmid pSCATT"/>
</dbReference>
<protein>
    <submittedName>
        <fullName evidence="1">Uncharacterized protein</fullName>
    </submittedName>
</protein>
<dbReference type="HOGENOM" id="CLU_3333412_0_0_11"/>
<accession>G8XGF1</accession>
<dbReference type="EMBL" id="CP003229">
    <property type="protein sequence ID" value="AEW98709.1"/>
    <property type="molecule type" value="Genomic_DNA"/>
</dbReference>
<proteinExistence type="predicted"/>
<organism evidence="1 2">
    <name type="scientific">Streptantibioticus cattleyicolor (strain ATCC 35852 / DSM 46488 / JCM 4925 / NBRC 14057 / NRRL 8057)</name>
    <name type="common">Streptomyces cattleya</name>
    <dbReference type="NCBI Taxonomy" id="1003195"/>
    <lineage>
        <taxon>Bacteria</taxon>
        <taxon>Bacillati</taxon>
        <taxon>Actinomycetota</taxon>
        <taxon>Actinomycetes</taxon>
        <taxon>Kitasatosporales</taxon>
        <taxon>Streptomycetaceae</taxon>
        <taxon>Streptantibioticus</taxon>
    </lineage>
</organism>
<sequence length="38" mass="4304">MLGVRVPEHGVVARYGQRDRRWHGADAVFTLSPWRGGL</sequence>